<gene>
    <name evidence="3" type="ORF">GQ651_13090</name>
</gene>
<keyword evidence="4" id="KW-1185">Reference proteome</keyword>
<keyword evidence="1" id="KW-0732">Signal</keyword>
<reference evidence="3 4" key="2">
    <citation type="submission" date="2020-03" db="EMBL/GenBank/DDBJ databases">
        <title>Kangsaoukella pontilimi gen. nov., sp. nov., a new member of the family Rhodobacteraceae isolated from a tidal mudflat.</title>
        <authorList>
            <person name="Kim I.S."/>
        </authorList>
    </citation>
    <scope>NUCLEOTIDE SEQUENCE [LARGE SCALE GENOMIC DNA]</scope>
    <source>
        <strain evidence="3 4">GH1-50</strain>
    </source>
</reference>
<feature type="signal peptide" evidence="1">
    <location>
        <begin position="1"/>
        <end position="19"/>
    </location>
</feature>
<dbReference type="InterPro" id="IPR036465">
    <property type="entry name" value="vWFA_dom_sf"/>
</dbReference>
<dbReference type="Pfam" id="PF06707">
    <property type="entry name" value="DUF1194"/>
    <property type="match status" value="1"/>
</dbReference>
<dbReference type="Gene3D" id="3.40.50.410">
    <property type="entry name" value="von Willebrand factor, type A domain"/>
    <property type="match status" value="1"/>
</dbReference>
<dbReference type="PROSITE" id="PS50234">
    <property type="entry name" value="VWFA"/>
    <property type="match status" value="1"/>
</dbReference>
<reference evidence="3 4" key="1">
    <citation type="submission" date="2019-12" db="EMBL/GenBank/DDBJ databases">
        <authorList>
            <person name="Lee S.D."/>
        </authorList>
    </citation>
    <scope>NUCLEOTIDE SEQUENCE [LARGE SCALE GENOMIC DNA]</scope>
    <source>
        <strain evidence="3 4">GH1-50</strain>
    </source>
</reference>
<evidence type="ECO:0000256" key="1">
    <source>
        <dbReference type="SAM" id="SignalP"/>
    </source>
</evidence>
<evidence type="ECO:0000313" key="3">
    <source>
        <dbReference type="EMBL" id="MXQ08786.1"/>
    </source>
</evidence>
<accession>A0A7C9ISP3</accession>
<evidence type="ECO:0000313" key="4">
    <source>
        <dbReference type="Proteomes" id="UP000480350"/>
    </source>
</evidence>
<dbReference type="SUPFAM" id="SSF53300">
    <property type="entry name" value="vWA-like"/>
    <property type="match status" value="1"/>
</dbReference>
<organism evidence="3 4">
    <name type="scientific">Kangsaoukella pontilimi</name>
    <dbReference type="NCBI Taxonomy" id="2691042"/>
    <lineage>
        <taxon>Bacteria</taxon>
        <taxon>Pseudomonadati</taxon>
        <taxon>Pseudomonadota</taxon>
        <taxon>Alphaproteobacteria</taxon>
        <taxon>Rhodobacterales</taxon>
        <taxon>Paracoccaceae</taxon>
        <taxon>Kangsaoukella</taxon>
    </lineage>
</organism>
<feature type="domain" description="VWFA" evidence="2">
    <location>
        <begin position="24"/>
        <end position="173"/>
    </location>
</feature>
<dbReference type="AlphaFoldDB" id="A0A7C9ISP3"/>
<dbReference type="RefSeq" id="WP_160764686.1">
    <property type="nucleotide sequence ID" value="NZ_WUPT01000002.1"/>
</dbReference>
<dbReference type="InterPro" id="IPR002035">
    <property type="entry name" value="VWF_A"/>
</dbReference>
<protein>
    <submittedName>
        <fullName evidence="3">DUF1194 domain-containing protein</fullName>
    </submittedName>
</protein>
<comment type="caution">
    <text evidence="3">The sequence shown here is derived from an EMBL/GenBank/DDBJ whole genome shotgun (WGS) entry which is preliminary data.</text>
</comment>
<feature type="chain" id="PRO_5028941849" evidence="1">
    <location>
        <begin position="20"/>
        <end position="254"/>
    </location>
</feature>
<dbReference type="Proteomes" id="UP000480350">
    <property type="component" value="Unassembled WGS sequence"/>
</dbReference>
<sequence>MRRLAAIALVALWPGFADAACRLALLLALDVSGSVDAREYALQIEGVASALDDNEVRRVLLAMPEAPVALSIFEWSSASYQKVVQDWVLLTDSESLNRVIAALRNWQRMPAPEATGLGAALEFSYRHFQNAPACWDQTLDVSADGKNNDWPIPERLRRGGELGSMKVNALVVAPDFLVTYDTSGSGIQGLRDYFENNIIYGPGAFTEVAMGFDDYARAMHLKLLRELATLPLGALPRPAPFRTVLNRTTTPRPQ</sequence>
<proteinExistence type="predicted"/>
<dbReference type="InterPro" id="IPR010607">
    <property type="entry name" value="DUF1194"/>
</dbReference>
<evidence type="ECO:0000259" key="2">
    <source>
        <dbReference type="PROSITE" id="PS50234"/>
    </source>
</evidence>
<name>A0A7C9ISP3_9RHOB</name>
<dbReference type="EMBL" id="WUPT01000002">
    <property type="protein sequence ID" value="MXQ08786.1"/>
    <property type="molecule type" value="Genomic_DNA"/>
</dbReference>